<reference evidence="1 2" key="1">
    <citation type="journal article" date="2023" name="PLoS ONE">
        <title>Cytospora paraplurivora sp. nov. isolated from orchards with fruit tree decline syndrome in Ontario, Canada.</title>
        <authorList>
            <person name="Ilyukhin E."/>
            <person name="Nguyen H.D.T."/>
            <person name="Castle A.J."/>
            <person name="Ellouze W."/>
        </authorList>
    </citation>
    <scope>NUCLEOTIDE SEQUENCE [LARGE SCALE GENOMIC DNA]</scope>
    <source>
        <strain evidence="1 2">FDS-564</strain>
    </source>
</reference>
<sequence length="278" mass="31611">MTRALLLTRINRVISTAIRDAIHEAAEHDLERPRLNSITLPQRWAQWNPKLIDGEAPQAEQPPLKRIRVADREETHLWTTVKQYIENPKDFPEPQSPDPYKLLDDSKQKVGIVLPYLRFPDCIHLIPGKRLPIATSEDANMVPLTKPELEAAGAYFPGVCLQCGVSHVEQYLDISFDFIAKYFHGTQQGSAEVIDPEWHKTIQAAIKVARNYMVSTAKETTWQVENPSDVLLEVVFVDHYGMRVNESINDVRDTIVYVGQLGDRKAVWSVPRRAVGLI</sequence>
<proteinExistence type="predicted"/>
<gene>
    <name evidence="1" type="ORF">SLS53_009171</name>
</gene>
<dbReference type="AlphaFoldDB" id="A0AAN9TYP6"/>
<name>A0AAN9TYP6_9PEZI</name>
<dbReference type="Proteomes" id="UP001320245">
    <property type="component" value="Unassembled WGS sequence"/>
</dbReference>
<organism evidence="1 2">
    <name type="scientific">Cytospora paraplurivora</name>
    <dbReference type="NCBI Taxonomy" id="2898453"/>
    <lineage>
        <taxon>Eukaryota</taxon>
        <taxon>Fungi</taxon>
        <taxon>Dikarya</taxon>
        <taxon>Ascomycota</taxon>
        <taxon>Pezizomycotina</taxon>
        <taxon>Sordariomycetes</taxon>
        <taxon>Sordariomycetidae</taxon>
        <taxon>Diaporthales</taxon>
        <taxon>Cytosporaceae</taxon>
        <taxon>Cytospora</taxon>
    </lineage>
</organism>
<evidence type="ECO:0000313" key="1">
    <source>
        <dbReference type="EMBL" id="KAK7729803.1"/>
    </source>
</evidence>
<dbReference type="EMBL" id="JAJSPL020000067">
    <property type="protein sequence ID" value="KAK7729803.1"/>
    <property type="molecule type" value="Genomic_DNA"/>
</dbReference>
<comment type="caution">
    <text evidence="1">The sequence shown here is derived from an EMBL/GenBank/DDBJ whole genome shotgun (WGS) entry which is preliminary data.</text>
</comment>
<accession>A0AAN9TYP6</accession>
<protein>
    <submittedName>
        <fullName evidence="1">Uncharacterized protein</fullName>
    </submittedName>
</protein>
<evidence type="ECO:0000313" key="2">
    <source>
        <dbReference type="Proteomes" id="UP001320245"/>
    </source>
</evidence>
<keyword evidence="2" id="KW-1185">Reference proteome</keyword>